<evidence type="ECO:0000256" key="7">
    <source>
        <dbReference type="ARBA" id="ARBA00023016"/>
    </source>
</evidence>
<dbReference type="PROSITE" id="PS50076">
    <property type="entry name" value="DNAJ_2"/>
    <property type="match status" value="1"/>
</dbReference>
<dbReference type="RefSeq" id="WP_208294055.1">
    <property type="nucleotide sequence ID" value="NZ_SOAU01000001.1"/>
</dbReference>
<dbReference type="EMBL" id="SOAU01000001">
    <property type="protein sequence ID" value="TDT16850.1"/>
    <property type="molecule type" value="Genomic_DNA"/>
</dbReference>
<feature type="repeat" description="CXXCXGXG motif" evidence="11">
    <location>
        <begin position="166"/>
        <end position="173"/>
    </location>
</feature>
<evidence type="ECO:0000259" key="13">
    <source>
        <dbReference type="PROSITE" id="PS50076"/>
    </source>
</evidence>
<comment type="caution">
    <text evidence="15">The sequence shown here is derived from an EMBL/GenBank/DDBJ whole genome shotgun (WGS) entry which is preliminary data.</text>
</comment>
<dbReference type="PANTHER" id="PTHR43096">
    <property type="entry name" value="DNAJ HOMOLOG 1, MITOCHONDRIAL-RELATED"/>
    <property type="match status" value="1"/>
</dbReference>
<evidence type="ECO:0000256" key="8">
    <source>
        <dbReference type="ARBA" id="ARBA00023186"/>
    </source>
</evidence>
<comment type="cofactor">
    <cofactor evidence="11">
        <name>Zn(2+)</name>
        <dbReference type="ChEBI" id="CHEBI:29105"/>
    </cofactor>
    <text evidence="11">Binds 2 Zn(2+) ions per monomer.</text>
</comment>
<dbReference type="PROSITE" id="PS51188">
    <property type="entry name" value="ZF_CR"/>
    <property type="match status" value="1"/>
</dbReference>
<feature type="repeat" description="CXXCXGXG motif" evidence="11">
    <location>
        <begin position="206"/>
        <end position="213"/>
    </location>
</feature>
<dbReference type="Gene3D" id="2.10.230.10">
    <property type="entry name" value="Heat shock protein DnaJ, cysteine-rich domain"/>
    <property type="match status" value="1"/>
</dbReference>
<keyword evidence="5 11" id="KW-0863">Zinc-finger</keyword>
<evidence type="ECO:0000256" key="9">
    <source>
        <dbReference type="ARBA" id="ARBA00061004"/>
    </source>
</evidence>
<dbReference type="Pfam" id="PF00684">
    <property type="entry name" value="DnaJ_CXXCXGXG"/>
    <property type="match status" value="1"/>
</dbReference>
<dbReference type="InterPro" id="IPR001305">
    <property type="entry name" value="HSP_DnaJ_Cys-rich_dom"/>
</dbReference>
<keyword evidence="7 11" id="KW-0346">Stress response</keyword>
<dbReference type="GO" id="GO:0009408">
    <property type="term" value="P:response to heat"/>
    <property type="evidence" value="ECO:0007669"/>
    <property type="project" value="InterPro"/>
</dbReference>
<dbReference type="PRINTS" id="PR00625">
    <property type="entry name" value="JDOMAIN"/>
</dbReference>
<keyword evidence="8 11" id="KW-0143">Chaperone</keyword>
<comment type="similarity">
    <text evidence="9 11">Belongs to the DnaJ family.</text>
</comment>
<keyword evidence="3 11" id="KW-0479">Metal-binding</keyword>
<evidence type="ECO:0000259" key="14">
    <source>
        <dbReference type="PROSITE" id="PS51188"/>
    </source>
</evidence>
<protein>
    <recommendedName>
        <fullName evidence="10 11">Chaperone protein DnaJ</fullName>
    </recommendedName>
</protein>
<dbReference type="InterPro" id="IPR008971">
    <property type="entry name" value="HSP40/DnaJ_pept-bd"/>
</dbReference>
<comment type="subcellular location">
    <subcellularLocation>
        <location evidence="11">Cytoplasm</location>
    </subcellularLocation>
</comment>
<dbReference type="Pfam" id="PF01556">
    <property type="entry name" value="DnaJ_C"/>
    <property type="match status" value="1"/>
</dbReference>
<dbReference type="PROSITE" id="PS00636">
    <property type="entry name" value="DNAJ_1"/>
    <property type="match status" value="1"/>
</dbReference>
<feature type="binding site" evidence="11">
    <location>
        <position position="169"/>
    </location>
    <ligand>
        <name>Zn(2+)</name>
        <dbReference type="ChEBI" id="CHEBI:29105"/>
        <label>2</label>
    </ligand>
</feature>
<dbReference type="NCBIfam" id="TIGR02349">
    <property type="entry name" value="DnaJ_bact"/>
    <property type="match status" value="1"/>
</dbReference>
<gene>
    <name evidence="11" type="primary">dnaJ</name>
    <name evidence="15" type="ORF">BDK89_2449</name>
</gene>
<evidence type="ECO:0000256" key="4">
    <source>
        <dbReference type="ARBA" id="ARBA00022737"/>
    </source>
</evidence>
<dbReference type="InterPro" id="IPR002939">
    <property type="entry name" value="DnaJ_C"/>
</dbReference>
<feature type="domain" description="J" evidence="13">
    <location>
        <begin position="4"/>
        <end position="69"/>
    </location>
</feature>
<dbReference type="GO" id="GO:0008270">
    <property type="term" value="F:zinc ion binding"/>
    <property type="evidence" value="ECO:0007669"/>
    <property type="project" value="UniProtKB-UniRule"/>
</dbReference>
<keyword evidence="6 11" id="KW-0862">Zinc</keyword>
<dbReference type="GO" id="GO:0005524">
    <property type="term" value="F:ATP binding"/>
    <property type="evidence" value="ECO:0007669"/>
    <property type="project" value="InterPro"/>
</dbReference>
<feature type="binding site" evidence="11">
    <location>
        <position position="166"/>
    </location>
    <ligand>
        <name>Zn(2+)</name>
        <dbReference type="ChEBI" id="CHEBI:29105"/>
        <label>2</label>
    </ligand>
</feature>
<comment type="domain">
    <text evidence="11">The J domain is necessary and sufficient to stimulate DnaK ATPase activity. Zinc center 1 plays an important role in the autonomous, DnaK-independent chaperone activity of DnaJ. Zinc center 2 is essential for interaction with DnaK and for DnaJ activity.</text>
</comment>
<feature type="binding site" evidence="11">
    <location>
        <position position="195"/>
    </location>
    <ligand>
        <name>Zn(2+)</name>
        <dbReference type="ChEBI" id="CHEBI:29105"/>
        <label>2</label>
    </ligand>
</feature>
<evidence type="ECO:0000256" key="1">
    <source>
        <dbReference type="ARBA" id="ARBA00022490"/>
    </source>
</evidence>
<dbReference type="FunFam" id="2.60.260.20:FF:000005">
    <property type="entry name" value="Chaperone protein dnaJ 1, mitochondrial"/>
    <property type="match status" value="1"/>
</dbReference>
<feature type="binding site" evidence="11">
    <location>
        <position position="152"/>
    </location>
    <ligand>
        <name>Zn(2+)</name>
        <dbReference type="ChEBI" id="CHEBI:29105"/>
        <label>1</label>
    </ligand>
</feature>
<evidence type="ECO:0000256" key="2">
    <source>
        <dbReference type="ARBA" id="ARBA00022705"/>
    </source>
</evidence>
<feature type="repeat" description="CXXCXGXG motif" evidence="11">
    <location>
        <begin position="149"/>
        <end position="156"/>
    </location>
</feature>
<dbReference type="SUPFAM" id="SSF57938">
    <property type="entry name" value="DnaJ/Hsp40 cysteine-rich domain"/>
    <property type="match status" value="1"/>
</dbReference>
<dbReference type="CDD" id="cd10719">
    <property type="entry name" value="DnaJ_zf"/>
    <property type="match status" value="1"/>
</dbReference>
<feature type="binding site" evidence="11">
    <location>
        <position position="149"/>
    </location>
    <ligand>
        <name>Zn(2+)</name>
        <dbReference type="ChEBI" id="CHEBI:29105"/>
        <label>1</label>
    </ligand>
</feature>
<proteinExistence type="inferred from homology"/>
<dbReference type="AlphaFoldDB" id="A0A4R7I0Z3"/>
<reference evidence="15 16" key="1">
    <citation type="submission" date="2019-03" db="EMBL/GenBank/DDBJ databases">
        <title>Sequencing the genomes of 1000 actinobacteria strains.</title>
        <authorList>
            <person name="Klenk H.-P."/>
        </authorList>
    </citation>
    <scope>NUCLEOTIDE SEQUENCE [LARGE SCALE GENOMIC DNA]</scope>
    <source>
        <strain evidence="15 16">DSM 18936</strain>
    </source>
</reference>
<feature type="binding site" evidence="11">
    <location>
        <position position="206"/>
    </location>
    <ligand>
        <name>Zn(2+)</name>
        <dbReference type="ChEBI" id="CHEBI:29105"/>
        <label>1</label>
    </ligand>
</feature>
<evidence type="ECO:0000256" key="10">
    <source>
        <dbReference type="ARBA" id="ARBA00067609"/>
    </source>
</evidence>
<organism evidence="15 16">
    <name type="scientific">Ilumatobacter fluminis</name>
    <dbReference type="NCBI Taxonomy" id="467091"/>
    <lineage>
        <taxon>Bacteria</taxon>
        <taxon>Bacillati</taxon>
        <taxon>Actinomycetota</taxon>
        <taxon>Acidimicrobiia</taxon>
        <taxon>Acidimicrobiales</taxon>
        <taxon>Ilumatobacteraceae</taxon>
        <taxon>Ilumatobacter</taxon>
    </lineage>
</organism>
<dbReference type="GO" id="GO:0006260">
    <property type="term" value="P:DNA replication"/>
    <property type="evidence" value="ECO:0007669"/>
    <property type="project" value="UniProtKB-KW"/>
</dbReference>
<dbReference type="InterPro" id="IPR001623">
    <property type="entry name" value="DnaJ_domain"/>
</dbReference>
<comment type="function">
    <text evidence="11">Participates actively in the response to hyperosmotic and heat shock by preventing the aggregation of stress-denatured proteins and by disaggregating proteins, also in an autonomous, DnaK-independent fashion. Unfolded proteins bind initially to DnaJ; upon interaction with the DnaJ-bound protein, DnaK hydrolyzes its bound ATP, resulting in the formation of a stable complex. GrpE releases ADP from DnaK; ATP binding to DnaK triggers the release of the substrate protein, thus completing the reaction cycle. Several rounds of ATP-dependent interactions between DnaJ, DnaK and GrpE are required for fully efficient folding. Also involved, together with DnaK and GrpE, in the DNA replication of plasmids through activation of initiation proteins.</text>
</comment>
<dbReference type="HAMAP" id="MF_01152">
    <property type="entry name" value="DnaJ"/>
    <property type="match status" value="1"/>
</dbReference>
<keyword evidence="1 11" id="KW-0963">Cytoplasm</keyword>
<name>A0A4R7I0Z3_9ACTN</name>
<dbReference type="FunFam" id="2.10.230.10:FF:000002">
    <property type="entry name" value="Molecular chaperone DnaJ"/>
    <property type="match status" value="1"/>
</dbReference>
<feature type="binding site" evidence="11">
    <location>
        <position position="209"/>
    </location>
    <ligand>
        <name>Zn(2+)</name>
        <dbReference type="ChEBI" id="CHEBI:29105"/>
        <label>1</label>
    </ligand>
</feature>
<evidence type="ECO:0000256" key="11">
    <source>
        <dbReference type="HAMAP-Rule" id="MF_01152"/>
    </source>
</evidence>
<dbReference type="InterPro" id="IPR036869">
    <property type="entry name" value="J_dom_sf"/>
</dbReference>
<feature type="binding site" evidence="11">
    <location>
        <position position="192"/>
    </location>
    <ligand>
        <name>Zn(2+)</name>
        <dbReference type="ChEBI" id="CHEBI:29105"/>
        <label>2</label>
    </ligand>
</feature>
<dbReference type="InterPro" id="IPR036410">
    <property type="entry name" value="HSP_DnaJ_Cys-rich_dom_sf"/>
</dbReference>
<dbReference type="Gene3D" id="1.10.287.110">
    <property type="entry name" value="DnaJ domain"/>
    <property type="match status" value="1"/>
</dbReference>
<dbReference type="CDD" id="cd10747">
    <property type="entry name" value="DnaJ_C"/>
    <property type="match status" value="1"/>
</dbReference>
<dbReference type="NCBIfam" id="NF008035">
    <property type="entry name" value="PRK10767.1"/>
    <property type="match status" value="1"/>
</dbReference>
<comment type="subunit">
    <text evidence="11">Homodimer.</text>
</comment>
<feature type="domain" description="CR-type" evidence="14">
    <location>
        <begin position="136"/>
        <end position="218"/>
    </location>
</feature>
<accession>A0A4R7I0Z3</accession>
<dbReference type="InterPro" id="IPR012724">
    <property type="entry name" value="DnaJ"/>
</dbReference>
<dbReference type="GO" id="GO:0042026">
    <property type="term" value="P:protein refolding"/>
    <property type="evidence" value="ECO:0007669"/>
    <property type="project" value="TreeGrafter"/>
</dbReference>
<dbReference type="Gene3D" id="2.60.260.20">
    <property type="entry name" value="Urease metallochaperone UreE, N-terminal domain"/>
    <property type="match status" value="2"/>
</dbReference>
<evidence type="ECO:0000256" key="6">
    <source>
        <dbReference type="ARBA" id="ARBA00022833"/>
    </source>
</evidence>
<dbReference type="Proteomes" id="UP000294558">
    <property type="component" value="Unassembled WGS sequence"/>
</dbReference>
<feature type="repeat" description="CXXCXGXG motif" evidence="11">
    <location>
        <begin position="192"/>
        <end position="199"/>
    </location>
</feature>
<dbReference type="SMART" id="SM00271">
    <property type="entry name" value="DnaJ"/>
    <property type="match status" value="1"/>
</dbReference>
<dbReference type="PANTHER" id="PTHR43096:SF48">
    <property type="entry name" value="CHAPERONE PROTEIN DNAJ"/>
    <property type="match status" value="1"/>
</dbReference>
<sequence length="377" mass="40129">MAADYYELLGVSRTASADEIKKAYRKRARDLHPDANPDNPEAAEQFKELSKAYAVLSDDDQRARYDRFGEQGVGGAGGQNFDDLFGGGGLGDIFEAFFGGQGGNPFGGGRRGPSGPPRGQDMEVVVTIDFEQSVFGAQIPVELKLPQRCDTCDGSGAGEGTQPVTCSECDGAGQVRRVRQSVLGQMVSSSPCPRCGGLGQVITTPCESCRGEGRVTVDKTYNVDVPAGVVDGSTLRLTRRGAAGPRGGAPGDLYVHLRVRAHDRYRRVDDDLVTEVPISIAQASLGTKVLLPTLDGDEDLIVPPGTQPGHEFLLRGRGVPRLQGRGRGDLRAVVRVEVPTKLSGDERKLLESYAEGRGEEVGEFSGGLFSKIKSAFS</sequence>
<dbReference type="InterPro" id="IPR018253">
    <property type="entry name" value="DnaJ_domain_CS"/>
</dbReference>
<evidence type="ECO:0000313" key="15">
    <source>
        <dbReference type="EMBL" id="TDT16850.1"/>
    </source>
</evidence>
<dbReference type="GO" id="GO:0051082">
    <property type="term" value="F:unfolded protein binding"/>
    <property type="evidence" value="ECO:0007669"/>
    <property type="project" value="UniProtKB-UniRule"/>
</dbReference>
<dbReference type="Pfam" id="PF00226">
    <property type="entry name" value="DnaJ"/>
    <property type="match status" value="1"/>
</dbReference>
<keyword evidence="16" id="KW-1185">Reference proteome</keyword>
<evidence type="ECO:0000256" key="12">
    <source>
        <dbReference type="PROSITE-ProRule" id="PRU00546"/>
    </source>
</evidence>
<dbReference type="GO" id="GO:0031072">
    <property type="term" value="F:heat shock protein binding"/>
    <property type="evidence" value="ECO:0007669"/>
    <property type="project" value="InterPro"/>
</dbReference>
<evidence type="ECO:0000313" key="16">
    <source>
        <dbReference type="Proteomes" id="UP000294558"/>
    </source>
</evidence>
<dbReference type="GO" id="GO:0005737">
    <property type="term" value="C:cytoplasm"/>
    <property type="evidence" value="ECO:0007669"/>
    <property type="project" value="UniProtKB-SubCell"/>
</dbReference>
<evidence type="ECO:0000256" key="5">
    <source>
        <dbReference type="ARBA" id="ARBA00022771"/>
    </source>
</evidence>
<keyword evidence="4 11" id="KW-0677">Repeat</keyword>
<dbReference type="SUPFAM" id="SSF46565">
    <property type="entry name" value="Chaperone J-domain"/>
    <property type="match status" value="1"/>
</dbReference>
<dbReference type="CDD" id="cd06257">
    <property type="entry name" value="DnaJ"/>
    <property type="match status" value="1"/>
</dbReference>
<keyword evidence="2 11" id="KW-0235">DNA replication</keyword>
<dbReference type="SUPFAM" id="SSF49493">
    <property type="entry name" value="HSP40/DnaJ peptide-binding domain"/>
    <property type="match status" value="2"/>
</dbReference>
<feature type="zinc finger region" description="CR-type" evidence="12">
    <location>
        <begin position="136"/>
        <end position="218"/>
    </location>
</feature>
<evidence type="ECO:0000256" key="3">
    <source>
        <dbReference type="ARBA" id="ARBA00022723"/>
    </source>
</evidence>